<proteinExistence type="predicted"/>
<organism evidence="1 2">
    <name type="scientific">Ktedonobacter robiniae</name>
    <dbReference type="NCBI Taxonomy" id="2778365"/>
    <lineage>
        <taxon>Bacteria</taxon>
        <taxon>Bacillati</taxon>
        <taxon>Chloroflexota</taxon>
        <taxon>Ktedonobacteria</taxon>
        <taxon>Ktedonobacterales</taxon>
        <taxon>Ktedonobacteraceae</taxon>
        <taxon>Ktedonobacter</taxon>
    </lineage>
</organism>
<dbReference type="RefSeq" id="WP_201372079.1">
    <property type="nucleotide sequence ID" value="NZ_BNJG01000001.1"/>
</dbReference>
<evidence type="ECO:0000313" key="1">
    <source>
        <dbReference type="EMBL" id="GHO55502.1"/>
    </source>
</evidence>
<reference evidence="1 2" key="1">
    <citation type="journal article" date="2021" name="Int. J. Syst. Evol. Microbiol.">
        <title>Reticulibacter mediterranei gen. nov., sp. nov., within the new family Reticulibacteraceae fam. nov., and Ktedonospora formicarum gen. nov., sp. nov., Ktedonobacter robiniae sp. nov., Dictyobacter formicarum sp. nov. and Dictyobacter arantiisoli sp. nov., belonging to the class Ktedonobacteria.</title>
        <authorList>
            <person name="Yabe S."/>
            <person name="Zheng Y."/>
            <person name="Wang C.M."/>
            <person name="Sakai Y."/>
            <person name="Abe K."/>
            <person name="Yokota A."/>
            <person name="Donadio S."/>
            <person name="Cavaletti L."/>
            <person name="Monciardini P."/>
        </authorList>
    </citation>
    <scope>NUCLEOTIDE SEQUENCE [LARGE SCALE GENOMIC DNA]</scope>
    <source>
        <strain evidence="1 2">SOSP1-30</strain>
    </source>
</reference>
<evidence type="ECO:0000313" key="2">
    <source>
        <dbReference type="Proteomes" id="UP000654345"/>
    </source>
</evidence>
<accession>A0ABQ3USD4</accession>
<gene>
    <name evidence="1" type="ORF">KSB_39770</name>
</gene>
<name>A0ABQ3USD4_9CHLR</name>
<dbReference type="Proteomes" id="UP000654345">
    <property type="component" value="Unassembled WGS sequence"/>
</dbReference>
<protein>
    <submittedName>
        <fullName evidence="1">Uncharacterized protein</fullName>
    </submittedName>
</protein>
<comment type="caution">
    <text evidence="1">The sequence shown here is derived from an EMBL/GenBank/DDBJ whole genome shotgun (WGS) entry which is preliminary data.</text>
</comment>
<keyword evidence="2" id="KW-1185">Reference proteome</keyword>
<dbReference type="EMBL" id="BNJG01000001">
    <property type="protein sequence ID" value="GHO55502.1"/>
    <property type="molecule type" value="Genomic_DNA"/>
</dbReference>
<sequence>MFNFHHLGPMTTLQETPDRLVRQYHRPDRPKVAKRIQADREALAQAGLELCEATYTGHKSTYCLVVTFNR</sequence>